<comment type="similarity">
    <text evidence="1">Belongs to the ABC transporter superfamily.</text>
</comment>
<name>K8PFG0_9BRAD</name>
<dbReference type="Pfam" id="PF00005">
    <property type="entry name" value="ABC_tran"/>
    <property type="match status" value="1"/>
</dbReference>
<accession>K8PFG0</accession>
<dbReference type="SUPFAM" id="SSF52540">
    <property type="entry name" value="P-loop containing nucleoside triphosphate hydrolases"/>
    <property type="match status" value="1"/>
</dbReference>
<dbReference type="InterPro" id="IPR017871">
    <property type="entry name" value="ABC_transporter-like_CS"/>
</dbReference>
<organism evidence="8 9">
    <name type="scientific">Afipia broomeae ATCC 49717</name>
    <dbReference type="NCBI Taxonomy" id="883078"/>
    <lineage>
        <taxon>Bacteria</taxon>
        <taxon>Pseudomonadati</taxon>
        <taxon>Pseudomonadota</taxon>
        <taxon>Alphaproteobacteria</taxon>
        <taxon>Hyphomicrobiales</taxon>
        <taxon>Nitrobacteraceae</taxon>
        <taxon>Afipia</taxon>
    </lineage>
</organism>
<sequence length="275" mass="29817">MSTDSAVILSVEHVEVIYQRAIAALHGVSLNIREGQVTALLGANGAGKTTTLRAISGFIGLDNARVSRGKIRYRGQSIENWRPDRVARLGMRLVPERDKVFPNLTVLENLDAVASPNLTRAERSQLVELVFETFPRLVTHSRKSAGLLSGGERQMLAIGAAIVCKPHLLLIDELSLGLAPVIVEDIAQRLVSLRREMNLTILLVEQSASVALKIADYAYVLENGRVTIAGAAMDLREDPSVQNAYLGHGSSGSDRRNYRDIAMARGALNGGKLFA</sequence>
<dbReference type="RefSeq" id="WP_006019168.1">
    <property type="nucleotide sequence ID" value="NZ_KB375282.1"/>
</dbReference>
<evidence type="ECO:0000256" key="4">
    <source>
        <dbReference type="ARBA" id="ARBA00022840"/>
    </source>
</evidence>
<dbReference type="GO" id="GO:0005524">
    <property type="term" value="F:ATP binding"/>
    <property type="evidence" value="ECO:0007669"/>
    <property type="project" value="UniProtKB-KW"/>
</dbReference>
<protein>
    <recommendedName>
        <fullName evidence="7">ABC transporter domain-containing protein</fullName>
    </recommendedName>
</protein>
<evidence type="ECO:0000256" key="2">
    <source>
        <dbReference type="ARBA" id="ARBA00022448"/>
    </source>
</evidence>
<dbReference type="CDD" id="cd03224">
    <property type="entry name" value="ABC_TM1139_LivF_branched"/>
    <property type="match status" value="1"/>
</dbReference>
<dbReference type="SMART" id="SM00382">
    <property type="entry name" value="AAA"/>
    <property type="match status" value="1"/>
</dbReference>
<dbReference type="GO" id="GO:0015807">
    <property type="term" value="P:L-amino acid transport"/>
    <property type="evidence" value="ECO:0007669"/>
    <property type="project" value="TreeGrafter"/>
</dbReference>
<keyword evidence="5" id="KW-0029">Amino-acid transport</keyword>
<feature type="domain" description="ABC transporter" evidence="7">
    <location>
        <begin position="9"/>
        <end position="248"/>
    </location>
</feature>
<evidence type="ECO:0000313" key="8">
    <source>
        <dbReference type="EMBL" id="EKS41367.1"/>
    </source>
</evidence>
<proteinExistence type="inferred from homology"/>
<dbReference type="GO" id="GO:0015658">
    <property type="term" value="F:branched-chain amino acid transmembrane transporter activity"/>
    <property type="evidence" value="ECO:0007669"/>
    <property type="project" value="TreeGrafter"/>
</dbReference>
<dbReference type="AlphaFoldDB" id="K8PFG0"/>
<keyword evidence="2" id="KW-0813">Transport</keyword>
<dbReference type="InterPro" id="IPR027417">
    <property type="entry name" value="P-loop_NTPase"/>
</dbReference>
<evidence type="ECO:0000256" key="5">
    <source>
        <dbReference type="ARBA" id="ARBA00022970"/>
    </source>
</evidence>
<evidence type="ECO:0000256" key="6">
    <source>
        <dbReference type="ARBA" id="ARBA00024722"/>
    </source>
</evidence>
<dbReference type="eggNOG" id="COG0410">
    <property type="taxonomic scope" value="Bacteria"/>
</dbReference>
<dbReference type="Gene3D" id="3.40.50.300">
    <property type="entry name" value="P-loop containing nucleotide triphosphate hydrolases"/>
    <property type="match status" value="1"/>
</dbReference>
<dbReference type="PROSITE" id="PS00211">
    <property type="entry name" value="ABC_TRANSPORTER_1"/>
    <property type="match status" value="1"/>
</dbReference>
<dbReference type="InterPro" id="IPR003439">
    <property type="entry name" value="ABC_transporter-like_ATP-bd"/>
</dbReference>
<evidence type="ECO:0000313" key="9">
    <source>
        <dbReference type="Proteomes" id="UP000001096"/>
    </source>
</evidence>
<evidence type="ECO:0000256" key="3">
    <source>
        <dbReference type="ARBA" id="ARBA00022741"/>
    </source>
</evidence>
<dbReference type="PANTHER" id="PTHR43820">
    <property type="entry name" value="HIGH-AFFINITY BRANCHED-CHAIN AMINO ACID TRANSPORT ATP-BINDING PROTEIN LIVF"/>
    <property type="match status" value="1"/>
</dbReference>
<keyword evidence="9" id="KW-1185">Reference proteome</keyword>
<dbReference type="PROSITE" id="PS50893">
    <property type="entry name" value="ABC_TRANSPORTER_2"/>
    <property type="match status" value="1"/>
</dbReference>
<dbReference type="InterPro" id="IPR052156">
    <property type="entry name" value="BCAA_Transport_ATP-bd_LivF"/>
</dbReference>
<dbReference type="GO" id="GO:0016887">
    <property type="term" value="F:ATP hydrolysis activity"/>
    <property type="evidence" value="ECO:0007669"/>
    <property type="project" value="InterPro"/>
</dbReference>
<comment type="function">
    <text evidence="6">Involved in beta-(1--&gt;2)glucan export. Transmembrane domains (TMD) form a pore in the inner membrane and the ATP-binding domain (NBD) is responsible for energy generation.</text>
</comment>
<keyword evidence="4" id="KW-0067">ATP-binding</keyword>
<dbReference type="HOGENOM" id="CLU_000604_1_2_5"/>
<dbReference type="PATRIC" id="fig|883078.3.peg.482"/>
<dbReference type="Proteomes" id="UP000001096">
    <property type="component" value="Unassembled WGS sequence"/>
</dbReference>
<reference evidence="8 9" key="1">
    <citation type="submission" date="2012-04" db="EMBL/GenBank/DDBJ databases">
        <title>The Genome Sequence of Afipia broomeae ATCC 49717.</title>
        <authorList>
            <consortium name="The Broad Institute Genome Sequencing Platform"/>
            <person name="Earl A."/>
            <person name="Ward D."/>
            <person name="Feldgarden M."/>
            <person name="Gevers D."/>
            <person name="Huys G."/>
            <person name="Walker B."/>
            <person name="Young S.K."/>
            <person name="Zeng Q."/>
            <person name="Gargeya S."/>
            <person name="Fitzgerald M."/>
            <person name="Haas B."/>
            <person name="Abouelleil A."/>
            <person name="Alvarado L."/>
            <person name="Arachchi H.M."/>
            <person name="Berlin A."/>
            <person name="Chapman S.B."/>
            <person name="Goldberg J."/>
            <person name="Griggs A."/>
            <person name="Gujja S."/>
            <person name="Hansen M."/>
            <person name="Howarth C."/>
            <person name="Imamovic A."/>
            <person name="Larimer J."/>
            <person name="McCowen C."/>
            <person name="Montmayeur A."/>
            <person name="Murphy C."/>
            <person name="Neiman D."/>
            <person name="Pearson M."/>
            <person name="Priest M."/>
            <person name="Roberts A."/>
            <person name="Saif S."/>
            <person name="Shea T."/>
            <person name="Sisk P."/>
            <person name="Sykes S."/>
            <person name="Wortman J."/>
            <person name="Nusbaum C."/>
            <person name="Birren B."/>
        </authorList>
    </citation>
    <scope>NUCLEOTIDE SEQUENCE [LARGE SCALE GENOMIC DNA]</scope>
    <source>
        <strain evidence="8 9">ATCC 49717</strain>
    </source>
</reference>
<keyword evidence="3" id="KW-0547">Nucleotide-binding</keyword>
<gene>
    <name evidence="8" type="ORF">HMPREF9695_00459</name>
</gene>
<evidence type="ECO:0000256" key="1">
    <source>
        <dbReference type="ARBA" id="ARBA00005417"/>
    </source>
</evidence>
<evidence type="ECO:0000259" key="7">
    <source>
        <dbReference type="PROSITE" id="PS50893"/>
    </source>
</evidence>
<comment type="caution">
    <text evidence="8">The sequence shown here is derived from an EMBL/GenBank/DDBJ whole genome shotgun (WGS) entry which is preliminary data.</text>
</comment>
<dbReference type="PANTHER" id="PTHR43820:SF4">
    <property type="entry name" value="HIGH-AFFINITY BRANCHED-CHAIN AMINO ACID TRANSPORT ATP-BINDING PROTEIN LIVF"/>
    <property type="match status" value="1"/>
</dbReference>
<dbReference type="InterPro" id="IPR003593">
    <property type="entry name" value="AAA+_ATPase"/>
</dbReference>
<dbReference type="EMBL" id="AGWX01000001">
    <property type="protein sequence ID" value="EKS41367.1"/>
    <property type="molecule type" value="Genomic_DNA"/>
</dbReference>